<dbReference type="InterPro" id="IPR020476">
    <property type="entry name" value="Nudix_hydrolase"/>
</dbReference>
<sequence>MITPSLSDLDQIRNAGFRPQIVGCLLADKKILFVYKKEHELWQLPQGGIDNKETLEQAFFREMAEELGAELVISISKELQVVGEDEMKFSAAKQGSRELKNDAGKEIFMVGKKYFFVAVQVKAEVFDLANSEFNDFEWSTFEEAEKLCKKIYQHEKKRVTLKALGQLQTSGLL</sequence>
<keyword evidence="1 2" id="KW-0378">Hydrolase</keyword>
<protein>
    <submittedName>
        <fullName evidence="4">RNA pyrophosphohydrolase</fullName>
    </submittedName>
</protein>
<organism evidence="4 5">
    <name type="scientific">Candidatus Uhrbacteria bacterium GW2011_GWF2_44_350</name>
    <dbReference type="NCBI Taxonomy" id="1619000"/>
    <lineage>
        <taxon>Bacteria</taxon>
        <taxon>Candidatus Uhriibacteriota</taxon>
    </lineage>
</organism>
<dbReference type="PROSITE" id="PS00893">
    <property type="entry name" value="NUDIX_BOX"/>
    <property type="match status" value="1"/>
</dbReference>
<gene>
    <name evidence="4" type="ORF">UW63_C0018G0010</name>
</gene>
<dbReference type="GO" id="GO:0004081">
    <property type="term" value="F:bis(5'-nucleosyl)-tetraphosphatase (asymmetrical) activity"/>
    <property type="evidence" value="ECO:0007669"/>
    <property type="project" value="TreeGrafter"/>
</dbReference>
<name>A0A0G1JJ38_9BACT</name>
<dbReference type="InterPro" id="IPR015797">
    <property type="entry name" value="NUDIX_hydrolase-like_dom_sf"/>
</dbReference>
<dbReference type="GO" id="GO:0006754">
    <property type="term" value="P:ATP biosynthetic process"/>
    <property type="evidence" value="ECO:0007669"/>
    <property type="project" value="TreeGrafter"/>
</dbReference>
<dbReference type="Proteomes" id="UP000034154">
    <property type="component" value="Unassembled WGS sequence"/>
</dbReference>
<evidence type="ECO:0000256" key="1">
    <source>
        <dbReference type="ARBA" id="ARBA00022801"/>
    </source>
</evidence>
<dbReference type="EMBL" id="LCJB01000018">
    <property type="protein sequence ID" value="KKT71375.1"/>
    <property type="molecule type" value="Genomic_DNA"/>
</dbReference>
<accession>A0A0G1JJ38</accession>
<dbReference type="PROSITE" id="PS51462">
    <property type="entry name" value="NUDIX"/>
    <property type="match status" value="1"/>
</dbReference>
<dbReference type="InterPro" id="IPR020084">
    <property type="entry name" value="NUDIX_hydrolase_CS"/>
</dbReference>
<dbReference type="PRINTS" id="PR00502">
    <property type="entry name" value="NUDIXFAMILY"/>
</dbReference>
<evidence type="ECO:0000313" key="4">
    <source>
        <dbReference type="EMBL" id="KKT71375.1"/>
    </source>
</evidence>
<dbReference type="InterPro" id="IPR051325">
    <property type="entry name" value="Nudix_hydrolase_domain"/>
</dbReference>
<dbReference type="Gene3D" id="3.90.79.10">
    <property type="entry name" value="Nucleoside Triphosphate Pyrophosphohydrolase"/>
    <property type="match status" value="1"/>
</dbReference>
<evidence type="ECO:0000313" key="5">
    <source>
        <dbReference type="Proteomes" id="UP000034154"/>
    </source>
</evidence>
<feature type="domain" description="Nudix hydrolase" evidence="3">
    <location>
        <begin position="16"/>
        <end position="165"/>
    </location>
</feature>
<reference evidence="4 5" key="1">
    <citation type="journal article" date="2015" name="Nature">
        <title>rRNA introns, odd ribosomes, and small enigmatic genomes across a large radiation of phyla.</title>
        <authorList>
            <person name="Brown C.T."/>
            <person name="Hug L.A."/>
            <person name="Thomas B.C."/>
            <person name="Sharon I."/>
            <person name="Castelle C.J."/>
            <person name="Singh A."/>
            <person name="Wilkins M.J."/>
            <person name="Williams K.H."/>
            <person name="Banfield J.F."/>
        </authorList>
    </citation>
    <scope>NUCLEOTIDE SEQUENCE [LARGE SCALE GENOMIC DNA]</scope>
</reference>
<evidence type="ECO:0000259" key="3">
    <source>
        <dbReference type="PROSITE" id="PS51462"/>
    </source>
</evidence>
<dbReference type="Pfam" id="PF00293">
    <property type="entry name" value="NUDIX"/>
    <property type="match status" value="1"/>
</dbReference>
<dbReference type="GO" id="GO:0006167">
    <property type="term" value="P:AMP biosynthetic process"/>
    <property type="evidence" value="ECO:0007669"/>
    <property type="project" value="TreeGrafter"/>
</dbReference>
<dbReference type="PANTHER" id="PTHR21340:SF0">
    <property type="entry name" value="BIS(5'-NUCLEOSYL)-TETRAPHOSPHATASE [ASYMMETRICAL]"/>
    <property type="match status" value="1"/>
</dbReference>
<evidence type="ECO:0000256" key="2">
    <source>
        <dbReference type="RuleBase" id="RU003476"/>
    </source>
</evidence>
<comment type="caution">
    <text evidence="4">The sequence shown here is derived from an EMBL/GenBank/DDBJ whole genome shotgun (WGS) entry which is preliminary data.</text>
</comment>
<comment type="similarity">
    <text evidence="2">Belongs to the Nudix hydrolase family.</text>
</comment>
<proteinExistence type="inferred from homology"/>
<dbReference type="InterPro" id="IPR000086">
    <property type="entry name" value="NUDIX_hydrolase_dom"/>
</dbReference>
<dbReference type="PANTHER" id="PTHR21340">
    <property type="entry name" value="DIADENOSINE 5,5-P1,P4-TETRAPHOSPHATE PYROPHOSPHOHYDROLASE MUTT"/>
    <property type="match status" value="1"/>
</dbReference>
<dbReference type="AlphaFoldDB" id="A0A0G1JJ38"/>
<dbReference type="SUPFAM" id="SSF55811">
    <property type="entry name" value="Nudix"/>
    <property type="match status" value="1"/>
</dbReference>